<dbReference type="STRING" id="870435.A0A0C3NQK3"/>
<proteinExistence type="predicted"/>
<name>A0A0C3NQK3_PISTI</name>
<feature type="region of interest" description="Disordered" evidence="1">
    <location>
        <begin position="107"/>
        <end position="130"/>
    </location>
</feature>
<reference evidence="4" key="2">
    <citation type="submission" date="2015-01" db="EMBL/GenBank/DDBJ databases">
        <title>Evolutionary Origins and Diversification of the Mycorrhizal Mutualists.</title>
        <authorList>
            <consortium name="DOE Joint Genome Institute"/>
            <consortium name="Mycorrhizal Genomics Consortium"/>
            <person name="Kohler A."/>
            <person name="Kuo A."/>
            <person name="Nagy L.G."/>
            <person name="Floudas D."/>
            <person name="Copeland A."/>
            <person name="Barry K.W."/>
            <person name="Cichocki N."/>
            <person name="Veneault-Fourrey C."/>
            <person name="LaButti K."/>
            <person name="Lindquist E.A."/>
            <person name="Lipzen A."/>
            <person name="Lundell T."/>
            <person name="Morin E."/>
            <person name="Murat C."/>
            <person name="Riley R."/>
            <person name="Ohm R."/>
            <person name="Sun H."/>
            <person name="Tunlid A."/>
            <person name="Henrissat B."/>
            <person name="Grigoriev I.V."/>
            <person name="Hibbett D.S."/>
            <person name="Martin F."/>
        </authorList>
    </citation>
    <scope>NUCLEOTIDE SEQUENCE [LARGE SCALE GENOMIC DNA]</scope>
    <source>
        <strain evidence="4">Marx 270</strain>
    </source>
</reference>
<dbReference type="HOGENOM" id="CLU_068100_0_0_1"/>
<feature type="transmembrane region" description="Helical" evidence="2">
    <location>
        <begin position="325"/>
        <end position="348"/>
    </location>
</feature>
<feature type="transmembrane region" description="Helical" evidence="2">
    <location>
        <begin position="257"/>
        <end position="275"/>
    </location>
</feature>
<dbReference type="AlphaFoldDB" id="A0A0C3NQK3"/>
<keyword evidence="2" id="KW-0472">Membrane</keyword>
<sequence>MVVQALLRIFGRFPKFFIAVAKRCSMTILHLLRYLFSCRNASIQKSLENGTGKGLASTAFSTDSVTRVMQIEENGGIKPASILCSEVGGVSGGSVLHHTQVIPRSAAKHQTSFESSTPATVTDPEVGDTGGQPVILLNTASEDVELRPRDVLPQVRVSREPHPLKYSLQLLAIFILALETISTCFFLNGSLSILRSVRDMQDGRQTDIAKFNTFWGEFRRRLQNVTLLATVLLTTNVAFLAIQSVDQPGVSYLPQKCCYISIMVSLGSIVGGFALRMPRVLKGSTAFYLDAISLILGFPSALFLYGLFFFFFALIFHIGDSGPGLWLYWAFTSSAIFWFAYAGLYLVITESLEKRLSSSLGGANGDEEASRGQRTLWGLSAVLSYQG</sequence>
<evidence type="ECO:0000256" key="1">
    <source>
        <dbReference type="SAM" id="MobiDB-lite"/>
    </source>
</evidence>
<dbReference type="EMBL" id="KN832027">
    <property type="protein sequence ID" value="KIN97588.1"/>
    <property type="molecule type" value="Genomic_DNA"/>
</dbReference>
<accession>A0A0C3NQK3</accession>
<evidence type="ECO:0000313" key="4">
    <source>
        <dbReference type="Proteomes" id="UP000054217"/>
    </source>
</evidence>
<evidence type="ECO:0000256" key="2">
    <source>
        <dbReference type="SAM" id="Phobius"/>
    </source>
</evidence>
<keyword evidence="2" id="KW-0812">Transmembrane</keyword>
<dbReference type="InParanoid" id="A0A0C3NQK3"/>
<feature type="transmembrane region" description="Helical" evidence="2">
    <location>
        <begin position="225"/>
        <end position="245"/>
    </location>
</feature>
<reference evidence="3 4" key="1">
    <citation type="submission" date="2014-04" db="EMBL/GenBank/DDBJ databases">
        <authorList>
            <consortium name="DOE Joint Genome Institute"/>
            <person name="Kuo A."/>
            <person name="Kohler A."/>
            <person name="Costa M.D."/>
            <person name="Nagy L.G."/>
            <person name="Floudas D."/>
            <person name="Copeland A."/>
            <person name="Barry K.W."/>
            <person name="Cichocki N."/>
            <person name="Veneault-Fourrey C."/>
            <person name="LaButti K."/>
            <person name="Lindquist E.A."/>
            <person name="Lipzen A."/>
            <person name="Lundell T."/>
            <person name="Morin E."/>
            <person name="Murat C."/>
            <person name="Sun H."/>
            <person name="Tunlid A."/>
            <person name="Henrissat B."/>
            <person name="Grigoriev I.V."/>
            <person name="Hibbett D.S."/>
            <person name="Martin F."/>
            <person name="Nordberg H.P."/>
            <person name="Cantor M.N."/>
            <person name="Hua S.X."/>
        </authorList>
    </citation>
    <scope>NUCLEOTIDE SEQUENCE [LARGE SCALE GENOMIC DNA]</scope>
    <source>
        <strain evidence="3 4">Marx 270</strain>
    </source>
</reference>
<gene>
    <name evidence="3" type="ORF">M404DRAFT_1005984</name>
</gene>
<evidence type="ECO:0000313" key="3">
    <source>
        <dbReference type="EMBL" id="KIN97588.1"/>
    </source>
</evidence>
<feature type="transmembrane region" description="Helical" evidence="2">
    <location>
        <begin position="166"/>
        <end position="188"/>
    </location>
</feature>
<dbReference type="OrthoDB" id="2678962at2759"/>
<keyword evidence="2" id="KW-1133">Transmembrane helix</keyword>
<feature type="compositionally biased region" description="Polar residues" evidence="1">
    <location>
        <begin position="108"/>
        <end position="120"/>
    </location>
</feature>
<organism evidence="3 4">
    <name type="scientific">Pisolithus tinctorius Marx 270</name>
    <dbReference type="NCBI Taxonomy" id="870435"/>
    <lineage>
        <taxon>Eukaryota</taxon>
        <taxon>Fungi</taxon>
        <taxon>Dikarya</taxon>
        <taxon>Basidiomycota</taxon>
        <taxon>Agaricomycotina</taxon>
        <taxon>Agaricomycetes</taxon>
        <taxon>Agaricomycetidae</taxon>
        <taxon>Boletales</taxon>
        <taxon>Sclerodermatineae</taxon>
        <taxon>Pisolithaceae</taxon>
        <taxon>Pisolithus</taxon>
    </lineage>
</organism>
<keyword evidence="4" id="KW-1185">Reference proteome</keyword>
<feature type="transmembrane region" description="Helical" evidence="2">
    <location>
        <begin position="287"/>
        <end position="319"/>
    </location>
</feature>
<protein>
    <submittedName>
        <fullName evidence="3">Uncharacterized protein</fullName>
    </submittedName>
</protein>
<dbReference type="Proteomes" id="UP000054217">
    <property type="component" value="Unassembled WGS sequence"/>
</dbReference>